<gene>
    <name evidence="3" type="ORF">CRG98_006402</name>
</gene>
<sequence length="76" mass="7929">MPPEGMAESPLVPHGRTGSSFALKVVAPYTFLSLIVIIICMHDGKGLGSRRERPKGIGCVKGGSRPSSLQGGLEVP</sequence>
<name>A0A2I0KXK9_PUNGR</name>
<feature type="region of interest" description="Disordered" evidence="1">
    <location>
        <begin position="47"/>
        <end position="76"/>
    </location>
</feature>
<dbReference type="AlphaFoldDB" id="A0A2I0KXK9"/>
<evidence type="ECO:0000313" key="3">
    <source>
        <dbReference type="EMBL" id="PKI73204.1"/>
    </source>
</evidence>
<evidence type="ECO:0000256" key="1">
    <source>
        <dbReference type="SAM" id="MobiDB-lite"/>
    </source>
</evidence>
<reference evidence="3 4" key="1">
    <citation type="submission" date="2017-11" db="EMBL/GenBank/DDBJ databases">
        <title>De-novo sequencing of pomegranate (Punica granatum L.) genome.</title>
        <authorList>
            <person name="Akparov Z."/>
            <person name="Amiraslanov A."/>
            <person name="Hajiyeva S."/>
            <person name="Abbasov M."/>
            <person name="Kaur K."/>
            <person name="Hamwieh A."/>
            <person name="Solovyev V."/>
            <person name="Salamov A."/>
            <person name="Braich B."/>
            <person name="Kosarev P."/>
            <person name="Mahmoud A."/>
            <person name="Hajiyev E."/>
            <person name="Babayeva S."/>
            <person name="Izzatullayeva V."/>
            <person name="Mammadov A."/>
            <person name="Mammadov A."/>
            <person name="Sharifova S."/>
            <person name="Ojaghi J."/>
            <person name="Eynullazada K."/>
            <person name="Bayramov B."/>
            <person name="Abdulazimova A."/>
            <person name="Shahmuradov I."/>
        </authorList>
    </citation>
    <scope>NUCLEOTIDE SEQUENCE [LARGE SCALE GENOMIC DNA]</scope>
    <source>
        <strain evidence="4">cv. AG2017</strain>
        <tissue evidence="3">Leaf</tissue>
    </source>
</reference>
<accession>A0A2I0KXK9</accession>
<evidence type="ECO:0000256" key="2">
    <source>
        <dbReference type="SAM" id="Phobius"/>
    </source>
</evidence>
<keyword evidence="2" id="KW-0812">Transmembrane</keyword>
<organism evidence="3 4">
    <name type="scientific">Punica granatum</name>
    <name type="common">Pomegranate</name>
    <dbReference type="NCBI Taxonomy" id="22663"/>
    <lineage>
        <taxon>Eukaryota</taxon>
        <taxon>Viridiplantae</taxon>
        <taxon>Streptophyta</taxon>
        <taxon>Embryophyta</taxon>
        <taxon>Tracheophyta</taxon>
        <taxon>Spermatophyta</taxon>
        <taxon>Magnoliopsida</taxon>
        <taxon>eudicotyledons</taxon>
        <taxon>Gunneridae</taxon>
        <taxon>Pentapetalae</taxon>
        <taxon>rosids</taxon>
        <taxon>malvids</taxon>
        <taxon>Myrtales</taxon>
        <taxon>Lythraceae</taxon>
        <taxon>Punica</taxon>
    </lineage>
</organism>
<keyword evidence="2" id="KW-1133">Transmembrane helix</keyword>
<proteinExistence type="predicted"/>
<protein>
    <submittedName>
        <fullName evidence="3">Uncharacterized protein</fullName>
    </submittedName>
</protein>
<keyword evidence="2" id="KW-0472">Membrane</keyword>
<dbReference type="EMBL" id="PGOL01000282">
    <property type="protein sequence ID" value="PKI73204.1"/>
    <property type="molecule type" value="Genomic_DNA"/>
</dbReference>
<keyword evidence="4" id="KW-1185">Reference proteome</keyword>
<comment type="caution">
    <text evidence="3">The sequence shown here is derived from an EMBL/GenBank/DDBJ whole genome shotgun (WGS) entry which is preliminary data.</text>
</comment>
<feature type="transmembrane region" description="Helical" evidence="2">
    <location>
        <begin position="20"/>
        <end position="41"/>
    </location>
</feature>
<dbReference type="Proteomes" id="UP000233551">
    <property type="component" value="Unassembled WGS sequence"/>
</dbReference>
<evidence type="ECO:0000313" key="4">
    <source>
        <dbReference type="Proteomes" id="UP000233551"/>
    </source>
</evidence>